<keyword evidence="3" id="KW-1185">Reference proteome</keyword>
<comment type="caution">
    <text evidence="2">The sequence shown here is derived from an EMBL/GenBank/DDBJ whole genome shotgun (WGS) entry which is preliminary data.</text>
</comment>
<feature type="region of interest" description="Disordered" evidence="1">
    <location>
        <begin position="1"/>
        <end position="59"/>
    </location>
</feature>
<gene>
    <name evidence="2" type="ORF">NQ315_015691</name>
</gene>
<evidence type="ECO:0000313" key="3">
    <source>
        <dbReference type="Proteomes" id="UP001159042"/>
    </source>
</evidence>
<dbReference type="AlphaFoldDB" id="A0AAV8W386"/>
<dbReference type="Proteomes" id="UP001159042">
    <property type="component" value="Unassembled WGS sequence"/>
</dbReference>
<proteinExistence type="predicted"/>
<reference evidence="2 3" key="1">
    <citation type="journal article" date="2023" name="Insect Mol. Biol.">
        <title>Genome sequencing provides insights into the evolution of gene families encoding plant cell wall-degrading enzymes in longhorned beetles.</title>
        <authorList>
            <person name="Shin N.R."/>
            <person name="Okamura Y."/>
            <person name="Kirsch R."/>
            <person name="Pauchet Y."/>
        </authorList>
    </citation>
    <scope>NUCLEOTIDE SEQUENCE [LARGE SCALE GENOMIC DNA]</scope>
    <source>
        <strain evidence="2">EAD_L_NR</strain>
    </source>
</reference>
<evidence type="ECO:0000256" key="1">
    <source>
        <dbReference type="SAM" id="MobiDB-lite"/>
    </source>
</evidence>
<protein>
    <recommendedName>
        <fullName evidence="4">Prolactin receptor</fullName>
    </recommendedName>
</protein>
<name>A0AAV8W386_9CUCU</name>
<sequence>MSQGTSKQKQRMNEELDVKAAPEERPLWPPLETGSVQMPPQHMPAPSPQGGTNQPRLGI</sequence>
<evidence type="ECO:0000313" key="2">
    <source>
        <dbReference type="EMBL" id="KAJ8920898.1"/>
    </source>
</evidence>
<organism evidence="2 3">
    <name type="scientific">Exocentrus adspersus</name>
    <dbReference type="NCBI Taxonomy" id="1586481"/>
    <lineage>
        <taxon>Eukaryota</taxon>
        <taxon>Metazoa</taxon>
        <taxon>Ecdysozoa</taxon>
        <taxon>Arthropoda</taxon>
        <taxon>Hexapoda</taxon>
        <taxon>Insecta</taxon>
        <taxon>Pterygota</taxon>
        <taxon>Neoptera</taxon>
        <taxon>Endopterygota</taxon>
        <taxon>Coleoptera</taxon>
        <taxon>Polyphaga</taxon>
        <taxon>Cucujiformia</taxon>
        <taxon>Chrysomeloidea</taxon>
        <taxon>Cerambycidae</taxon>
        <taxon>Lamiinae</taxon>
        <taxon>Acanthocinini</taxon>
        <taxon>Exocentrus</taxon>
    </lineage>
</organism>
<feature type="compositionally biased region" description="Basic and acidic residues" evidence="1">
    <location>
        <begin position="11"/>
        <end position="26"/>
    </location>
</feature>
<accession>A0AAV8W386</accession>
<dbReference type="EMBL" id="JANEYG010000012">
    <property type="protein sequence ID" value="KAJ8920898.1"/>
    <property type="molecule type" value="Genomic_DNA"/>
</dbReference>
<feature type="compositionally biased region" description="Polar residues" evidence="1">
    <location>
        <begin position="49"/>
        <end position="59"/>
    </location>
</feature>
<evidence type="ECO:0008006" key="4">
    <source>
        <dbReference type="Google" id="ProtNLM"/>
    </source>
</evidence>